<dbReference type="NCBIfam" id="TIGR04256">
    <property type="entry name" value="GxxExxY"/>
    <property type="match status" value="1"/>
</dbReference>
<keyword evidence="3" id="KW-1185">Reference proteome</keyword>
<evidence type="ECO:0000313" key="3">
    <source>
        <dbReference type="Proteomes" id="UP000464954"/>
    </source>
</evidence>
<sequence>MNTDQIIALCDQVQETAYAVHEYHGNGYLEKVYENALSHRLRKTGLDVKQQHRLLIYDEDGTEIGEYYADLFIEDELIVELKACKTITAEHQAQLIHYLKGAGKEHGLLINFGSYKFEIKKFAKSKKTVSQAAGLIPVLFFAISAFFRG</sequence>
<name>A0A6P1M3M9_9BACT</name>
<dbReference type="Pfam" id="PF13366">
    <property type="entry name" value="PDDEXK_3"/>
    <property type="match status" value="1"/>
</dbReference>
<evidence type="ECO:0000256" key="1">
    <source>
        <dbReference type="SAM" id="Phobius"/>
    </source>
</evidence>
<proteinExistence type="predicted"/>
<keyword evidence="1" id="KW-0472">Membrane</keyword>
<dbReference type="InterPro" id="IPR026350">
    <property type="entry name" value="GxxExxY"/>
</dbReference>
<feature type="transmembrane region" description="Helical" evidence="1">
    <location>
        <begin position="129"/>
        <end position="147"/>
    </location>
</feature>
<accession>A0A6P1M3M9</accession>
<keyword evidence="1" id="KW-0812">Transmembrane</keyword>
<dbReference type="RefSeq" id="WP_160628631.1">
    <property type="nucleotide sequence ID" value="NZ_CP047593.1"/>
</dbReference>
<dbReference type="Proteomes" id="UP000464954">
    <property type="component" value="Chromosome"/>
</dbReference>
<dbReference type="EMBL" id="CP047593">
    <property type="protein sequence ID" value="QHI69449.1"/>
    <property type="molecule type" value="Genomic_DNA"/>
</dbReference>
<gene>
    <name evidence="2" type="ORF">GT409_08275</name>
</gene>
<evidence type="ECO:0000313" key="2">
    <source>
        <dbReference type="EMBL" id="QHI69449.1"/>
    </source>
</evidence>
<dbReference type="AlphaFoldDB" id="A0A6P1M3M9"/>
<dbReference type="KEGG" id="taer:GT409_08275"/>
<organism evidence="2 3">
    <name type="scientific">Tichowtungia aerotolerans</name>
    <dbReference type="NCBI Taxonomy" id="2697043"/>
    <lineage>
        <taxon>Bacteria</taxon>
        <taxon>Pseudomonadati</taxon>
        <taxon>Kiritimatiellota</taxon>
        <taxon>Tichowtungiia</taxon>
        <taxon>Tichowtungiales</taxon>
        <taxon>Tichowtungiaceae</taxon>
        <taxon>Tichowtungia</taxon>
    </lineage>
</organism>
<reference evidence="2 3" key="1">
    <citation type="submission" date="2020-01" db="EMBL/GenBank/DDBJ databases">
        <title>Ponticoccus aerotolerans gen. nov., sp. nov., an anaerobic bacterium and proposal of Ponticoccusceae fam. nov., Ponticoccusles ord. nov. and Ponticoccuse classis nov. in the phylum Kiritimatiellaeota.</title>
        <authorList>
            <person name="Zhou L.Y."/>
            <person name="Du Z.J."/>
        </authorList>
    </citation>
    <scope>NUCLEOTIDE SEQUENCE [LARGE SCALE GENOMIC DNA]</scope>
    <source>
        <strain evidence="2 3">S-5007</strain>
    </source>
</reference>
<keyword evidence="1" id="KW-1133">Transmembrane helix</keyword>
<protein>
    <submittedName>
        <fullName evidence="2">GxxExxY protein</fullName>
    </submittedName>
</protein>